<organism evidence="1 2">
    <name type="scientific">Hyalomma asiaticum</name>
    <name type="common">Tick</name>
    <dbReference type="NCBI Taxonomy" id="266040"/>
    <lineage>
        <taxon>Eukaryota</taxon>
        <taxon>Metazoa</taxon>
        <taxon>Ecdysozoa</taxon>
        <taxon>Arthropoda</taxon>
        <taxon>Chelicerata</taxon>
        <taxon>Arachnida</taxon>
        <taxon>Acari</taxon>
        <taxon>Parasitiformes</taxon>
        <taxon>Ixodida</taxon>
        <taxon>Ixodoidea</taxon>
        <taxon>Ixodidae</taxon>
        <taxon>Hyalomminae</taxon>
        <taxon>Hyalomma</taxon>
    </lineage>
</organism>
<dbReference type="Proteomes" id="UP000821845">
    <property type="component" value="Chromosome 2"/>
</dbReference>
<evidence type="ECO:0000313" key="1">
    <source>
        <dbReference type="EMBL" id="KAH6939835.1"/>
    </source>
</evidence>
<comment type="caution">
    <text evidence="1">The sequence shown here is derived from an EMBL/GenBank/DDBJ whole genome shotgun (WGS) entry which is preliminary data.</text>
</comment>
<protein>
    <submittedName>
        <fullName evidence="1">Uncharacterized protein</fullName>
    </submittedName>
</protein>
<keyword evidence="2" id="KW-1185">Reference proteome</keyword>
<evidence type="ECO:0000313" key="2">
    <source>
        <dbReference type="Proteomes" id="UP000821845"/>
    </source>
</evidence>
<gene>
    <name evidence="1" type="ORF">HPB50_021880</name>
</gene>
<accession>A0ACB7SYU3</accession>
<sequence>MSAPKEGSLAGRLAVVTGGGGGIGSAICQVLAERGARVVVTDVVLHAAQAVAKSLPGEADHRAVHVDVGESASVEHLFEVTRGFSGNTPVSIVVNCAGTDTPFMLINDSSEEDFDRVVKVNLKGTYLMSRAGIRHMLAAGVKDGAVINVSSITAKSGFRGLTGYTASKAGVLGLTKTLAMEAAPMRIRCNAVLPGYTLTPMSAHLSEEDRVAYLDGIPLGRAAQPREMAEVMAFLCGPQSSYIVGAVINVSGGASL</sequence>
<reference evidence="1" key="1">
    <citation type="submission" date="2020-05" db="EMBL/GenBank/DDBJ databases">
        <title>Large-scale comparative analyses of tick genomes elucidate their genetic diversity and vector capacities.</title>
        <authorList>
            <person name="Jia N."/>
            <person name="Wang J."/>
            <person name="Shi W."/>
            <person name="Du L."/>
            <person name="Sun Y."/>
            <person name="Zhan W."/>
            <person name="Jiang J."/>
            <person name="Wang Q."/>
            <person name="Zhang B."/>
            <person name="Ji P."/>
            <person name="Sakyi L.B."/>
            <person name="Cui X."/>
            <person name="Yuan T."/>
            <person name="Jiang B."/>
            <person name="Yang W."/>
            <person name="Lam T.T.-Y."/>
            <person name="Chang Q."/>
            <person name="Ding S."/>
            <person name="Wang X."/>
            <person name="Zhu J."/>
            <person name="Ruan X."/>
            <person name="Zhao L."/>
            <person name="Wei J."/>
            <person name="Que T."/>
            <person name="Du C."/>
            <person name="Cheng J."/>
            <person name="Dai P."/>
            <person name="Han X."/>
            <person name="Huang E."/>
            <person name="Gao Y."/>
            <person name="Liu J."/>
            <person name="Shao H."/>
            <person name="Ye R."/>
            <person name="Li L."/>
            <person name="Wei W."/>
            <person name="Wang X."/>
            <person name="Wang C."/>
            <person name="Yang T."/>
            <person name="Huo Q."/>
            <person name="Li W."/>
            <person name="Guo W."/>
            <person name="Chen H."/>
            <person name="Zhou L."/>
            <person name="Ni X."/>
            <person name="Tian J."/>
            <person name="Zhou Y."/>
            <person name="Sheng Y."/>
            <person name="Liu T."/>
            <person name="Pan Y."/>
            <person name="Xia L."/>
            <person name="Li J."/>
            <person name="Zhao F."/>
            <person name="Cao W."/>
        </authorList>
    </citation>
    <scope>NUCLEOTIDE SEQUENCE</scope>
    <source>
        <strain evidence="1">Hyas-2018</strain>
    </source>
</reference>
<name>A0ACB7SYU3_HYAAI</name>
<proteinExistence type="predicted"/>
<dbReference type="EMBL" id="CM023482">
    <property type="protein sequence ID" value="KAH6939835.1"/>
    <property type="molecule type" value="Genomic_DNA"/>
</dbReference>